<comment type="caution">
    <text evidence="1">The sequence shown here is derived from an EMBL/GenBank/DDBJ whole genome shotgun (WGS) entry which is preliminary data.</text>
</comment>
<protein>
    <submittedName>
        <fullName evidence="1">Uncharacterized protein</fullName>
    </submittedName>
</protein>
<reference evidence="1" key="1">
    <citation type="submission" date="2021-01" db="EMBL/GenBank/DDBJ databases">
        <title>Whole genome shotgun sequence of Sphaerisporangium rufum NBRC 109079.</title>
        <authorList>
            <person name="Komaki H."/>
            <person name="Tamura T."/>
        </authorList>
    </citation>
    <scope>NUCLEOTIDE SEQUENCE</scope>
    <source>
        <strain evidence="1">NBRC 109079</strain>
    </source>
</reference>
<dbReference type="AlphaFoldDB" id="A0A919V3T8"/>
<gene>
    <name evidence="1" type="ORF">Sru01_15870</name>
</gene>
<proteinExistence type="predicted"/>
<keyword evidence="2" id="KW-1185">Reference proteome</keyword>
<dbReference type="EMBL" id="BOOU01000024">
    <property type="protein sequence ID" value="GII76605.1"/>
    <property type="molecule type" value="Genomic_DNA"/>
</dbReference>
<sequence length="112" mass="12137">MTTRRPNHKLRNLVAETGLTYEALAAAVRAVAGECGVVLRTNRSTVEHWIAGTAPRGDTGRYLAVALTRRLGRLLSLVDLGLPDTDDPANDTIGLSLGADPLDVLLPMWRYD</sequence>
<evidence type="ECO:0000313" key="2">
    <source>
        <dbReference type="Proteomes" id="UP000655287"/>
    </source>
</evidence>
<dbReference type="Proteomes" id="UP000655287">
    <property type="component" value="Unassembled WGS sequence"/>
</dbReference>
<name>A0A919V3T8_9ACTN</name>
<evidence type="ECO:0000313" key="1">
    <source>
        <dbReference type="EMBL" id="GII76605.1"/>
    </source>
</evidence>
<dbReference type="RefSeq" id="WP_203983232.1">
    <property type="nucleotide sequence ID" value="NZ_BOOU01000024.1"/>
</dbReference>
<organism evidence="1 2">
    <name type="scientific">Sphaerisporangium rufum</name>
    <dbReference type="NCBI Taxonomy" id="1381558"/>
    <lineage>
        <taxon>Bacteria</taxon>
        <taxon>Bacillati</taxon>
        <taxon>Actinomycetota</taxon>
        <taxon>Actinomycetes</taxon>
        <taxon>Streptosporangiales</taxon>
        <taxon>Streptosporangiaceae</taxon>
        <taxon>Sphaerisporangium</taxon>
    </lineage>
</organism>
<accession>A0A919V3T8</accession>